<sequence length="73" mass="7873">MAGHFVIAGRKVATHHLVLGMLATYGVGLKLALPSTDKTKQPPINASTPEEGAFVQQFLKAFEEEEKKTKGAH</sequence>
<protein>
    <submittedName>
        <fullName evidence="1">Uncharacterized protein</fullName>
    </submittedName>
</protein>
<dbReference type="EMBL" id="JANBUN010001119">
    <property type="protein sequence ID" value="KAJ2799577.1"/>
    <property type="molecule type" value="Genomic_DNA"/>
</dbReference>
<organism evidence="1 2">
    <name type="scientific">Coemansia helicoidea</name>
    <dbReference type="NCBI Taxonomy" id="1286919"/>
    <lineage>
        <taxon>Eukaryota</taxon>
        <taxon>Fungi</taxon>
        <taxon>Fungi incertae sedis</taxon>
        <taxon>Zoopagomycota</taxon>
        <taxon>Kickxellomycotina</taxon>
        <taxon>Kickxellomycetes</taxon>
        <taxon>Kickxellales</taxon>
        <taxon>Kickxellaceae</taxon>
        <taxon>Coemansia</taxon>
    </lineage>
</organism>
<gene>
    <name evidence="1" type="ORF">H4R21_003499</name>
</gene>
<evidence type="ECO:0000313" key="2">
    <source>
        <dbReference type="Proteomes" id="UP001140087"/>
    </source>
</evidence>
<reference evidence="1" key="1">
    <citation type="submission" date="2022-07" db="EMBL/GenBank/DDBJ databases">
        <title>Phylogenomic reconstructions and comparative analyses of Kickxellomycotina fungi.</title>
        <authorList>
            <person name="Reynolds N.K."/>
            <person name="Stajich J.E."/>
            <person name="Barry K."/>
            <person name="Grigoriev I.V."/>
            <person name="Crous P."/>
            <person name="Smith M.E."/>
        </authorList>
    </citation>
    <scope>NUCLEOTIDE SEQUENCE</scope>
    <source>
        <strain evidence="1">BCRC 34780</strain>
    </source>
</reference>
<comment type="caution">
    <text evidence="1">The sequence shown here is derived from an EMBL/GenBank/DDBJ whole genome shotgun (WGS) entry which is preliminary data.</text>
</comment>
<name>A0ACC1L1H2_9FUNG</name>
<dbReference type="Proteomes" id="UP001140087">
    <property type="component" value="Unassembled WGS sequence"/>
</dbReference>
<keyword evidence="2" id="KW-1185">Reference proteome</keyword>
<accession>A0ACC1L1H2</accession>
<proteinExistence type="predicted"/>
<evidence type="ECO:0000313" key="1">
    <source>
        <dbReference type="EMBL" id="KAJ2799577.1"/>
    </source>
</evidence>